<gene>
    <name evidence="1" type="ORF">RPERSI_LOCUS25955</name>
</gene>
<proteinExistence type="predicted"/>
<accession>A0ACA9S257</accession>
<comment type="caution">
    <text evidence="1">The sequence shown here is derived from an EMBL/GenBank/DDBJ whole genome shotgun (WGS) entry which is preliminary data.</text>
</comment>
<organism evidence="1 2">
    <name type="scientific">Racocetra persica</name>
    <dbReference type="NCBI Taxonomy" id="160502"/>
    <lineage>
        <taxon>Eukaryota</taxon>
        <taxon>Fungi</taxon>
        <taxon>Fungi incertae sedis</taxon>
        <taxon>Mucoromycota</taxon>
        <taxon>Glomeromycotina</taxon>
        <taxon>Glomeromycetes</taxon>
        <taxon>Diversisporales</taxon>
        <taxon>Gigasporaceae</taxon>
        <taxon>Racocetra</taxon>
    </lineage>
</organism>
<sequence>MWCFWNIYLAYWFSNFIDHYVNWQWIFRILTIYSGIIFFLIISFIPETFCQSDLTSKSKSSQNNFNPIAPLKLLGYKRSYNLSPSFIGLLFLAPTMGFVIGSLVGGKDSDFMLLRARKKDESVYPETRIKSVT</sequence>
<protein>
    <submittedName>
        <fullName evidence="1">24962_t:CDS:1</fullName>
    </submittedName>
</protein>
<evidence type="ECO:0000313" key="2">
    <source>
        <dbReference type="Proteomes" id="UP000789920"/>
    </source>
</evidence>
<dbReference type="Proteomes" id="UP000789920">
    <property type="component" value="Unassembled WGS sequence"/>
</dbReference>
<keyword evidence="2" id="KW-1185">Reference proteome</keyword>
<evidence type="ECO:0000313" key="1">
    <source>
        <dbReference type="EMBL" id="CAG8823097.1"/>
    </source>
</evidence>
<feature type="non-terminal residue" evidence="1">
    <location>
        <position position="133"/>
    </location>
</feature>
<reference evidence="1" key="1">
    <citation type="submission" date="2021-06" db="EMBL/GenBank/DDBJ databases">
        <authorList>
            <person name="Kallberg Y."/>
            <person name="Tangrot J."/>
            <person name="Rosling A."/>
        </authorList>
    </citation>
    <scope>NUCLEOTIDE SEQUENCE</scope>
    <source>
        <strain evidence="1">MA461A</strain>
    </source>
</reference>
<dbReference type="EMBL" id="CAJVQC010087082">
    <property type="protein sequence ID" value="CAG8823097.1"/>
    <property type="molecule type" value="Genomic_DNA"/>
</dbReference>
<name>A0ACA9S257_9GLOM</name>